<gene>
    <name evidence="1" type="ORF">M8523_08060</name>
</gene>
<protein>
    <submittedName>
        <fullName evidence="1">Uncharacterized protein</fullName>
    </submittedName>
</protein>
<dbReference type="Proteomes" id="UP001165667">
    <property type="component" value="Unassembled WGS sequence"/>
</dbReference>
<evidence type="ECO:0000313" key="1">
    <source>
        <dbReference type="EMBL" id="MCW6507973.1"/>
    </source>
</evidence>
<keyword evidence="2" id="KW-1185">Reference proteome</keyword>
<dbReference type="Gene3D" id="3.90.1720.10">
    <property type="entry name" value="endopeptidase domain like (from Nostoc punctiforme)"/>
    <property type="match status" value="1"/>
</dbReference>
<evidence type="ECO:0000313" key="2">
    <source>
        <dbReference type="Proteomes" id="UP001165667"/>
    </source>
</evidence>
<dbReference type="AlphaFoldDB" id="A0AA41YZW9"/>
<organism evidence="1 2">
    <name type="scientific">Lichenifustis flavocetrariae</name>
    <dbReference type="NCBI Taxonomy" id="2949735"/>
    <lineage>
        <taxon>Bacteria</taxon>
        <taxon>Pseudomonadati</taxon>
        <taxon>Pseudomonadota</taxon>
        <taxon>Alphaproteobacteria</taxon>
        <taxon>Hyphomicrobiales</taxon>
        <taxon>Lichenihabitantaceae</taxon>
        <taxon>Lichenifustis</taxon>
    </lineage>
</organism>
<proteinExistence type="predicted"/>
<accession>A0AA41YZW9</accession>
<reference evidence="1" key="1">
    <citation type="submission" date="2022-05" db="EMBL/GenBank/DDBJ databases">
        <authorList>
            <person name="Pankratov T."/>
        </authorList>
    </citation>
    <scope>NUCLEOTIDE SEQUENCE</scope>
    <source>
        <strain evidence="1">BP6-180914</strain>
    </source>
</reference>
<dbReference type="RefSeq" id="WP_282584334.1">
    <property type="nucleotide sequence ID" value="NZ_JAMOIM010000004.1"/>
</dbReference>
<sequence length="215" mass="23551">MPTRRRFLAEVTALVCFGLCSSGRPAAGDVPPLARRLSAFYDHLDVEDRWIAGQHVDWRTGEPDGQPERLPGRHTHCSAFVAAVAERLGIYILRSPEHGQVLLANAQNEWLPNAGRDAGWLPLSDALAAQKVANAGVFVVASYHNHQADHPGHIAIVRPSRKAADVVADEGPDVIQAGTRNFTDVSLREGFAGHPHAWIDDEIQFYAHEIPKGRL</sequence>
<comment type="caution">
    <text evidence="1">The sequence shown here is derived from an EMBL/GenBank/DDBJ whole genome shotgun (WGS) entry which is preliminary data.</text>
</comment>
<dbReference type="EMBL" id="JAMOIM010000004">
    <property type="protein sequence ID" value="MCW6507973.1"/>
    <property type="molecule type" value="Genomic_DNA"/>
</dbReference>
<name>A0AA41YZW9_9HYPH</name>